<dbReference type="GO" id="GO:0047739">
    <property type="term" value="F:cephalosporin-C deacetylase activity"/>
    <property type="evidence" value="ECO:0007669"/>
    <property type="project" value="UniProtKB-EC"/>
</dbReference>
<feature type="domain" description="Acetyl xylan esterase" evidence="3">
    <location>
        <begin position="131"/>
        <end position="426"/>
    </location>
</feature>
<dbReference type="InterPro" id="IPR029058">
    <property type="entry name" value="AB_hydrolase_fold"/>
</dbReference>
<keyword evidence="5" id="KW-1185">Reference proteome</keyword>
<dbReference type="OrthoDB" id="3668964at2"/>
<evidence type="ECO:0000256" key="1">
    <source>
        <dbReference type="PIRSR" id="PIRSR639069-1"/>
    </source>
</evidence>
<dbReference type="GO" id="GO:0005976">
    <property type="term" value="P:polysaccharide metabolic process"/>
    <property type="evidence" value="ECO:0007669"/>
    <property type="project" value="TreeGrafter"/>
</dbReference>
<feature type="active site" description="Nucleophile" evidence="1">
    <location>
        <position position="299"/>
    </location>
</feature>
<dbReference type="KEGG" id="hhy:Halhy_0620"/>
<sequence length="432" mass="47932">MMKHFLSFLLLFASVSISVSTQAQPVERLIKVIVGTDHDNWTYRSGENVNFSVSVFRNGNLLKDVRIRYEIGPEKMPATKKETITLKTGMTTLASGSMSTPGFLRCIVVAEVEGKEYRGLATAGIDPDKIQPAVENPSDFVSFWDKAKAELAKVPLDAKMTLMPERCTEKVNVYHVNIQNFRVGSRVYGILCVPKMEGKFPALLRVPGAGARPYAGDVRTAERGVITLEIGIHGVPVNMDVSVYNDMMASNLSGYWAYNLDDRDRYYYKRVYLGCVRANDFLVSLPQYDGSNLAVTGGSQGGALSIVTAALDPRVKWAAPTYPALSDMVGYLKGRAGGWPHIFDSNNPQNNTEAKIKTAAYYDVVNFAKQMKVPCFYSMGFNDETCPPTSMWAVYNSITAPKELKLFLETGHWTFPEENELVSNWLMGKLGK</sequence>
<dbReference type="eggNOG" id="COG3458">
    <property type="taxonomic scope" value="Bacteria"/>
</dbReference>
<keyword evidence="4" id="KW-0378">Hydrolase</keyword>
<dbReference type="RefSeq" id="WP_013763093.1">
    <property type="nucleotide sequence ID" value="NC_015510.1"/>
</dbReference>
<dbReference type="SUPFAM" id="SSF53474">
    <property type="entry name" value="alpha/beta-Hydrolases"/>
    <property type="match status" value="1"/>
</dbReference>
<keyword evidence="2" id="KW-0732">Signal</keyword>
<dbReference type="Proteomes" id="UP000008461">
    <property type="component" value="Chromosome"/>
</dbReference>
<evidence type="ECO:0000313" key="4">
    <source>
        <dbReference type="EMBL" id="AEE48529.1"/>
    </source>
</evidence>
<dbReference type="EMBL" id="CP002691">
    <property type="protein sequence ID" value="AEE48529.1"/>
    <property type="molecule type" value="Genomic_DNA"/>
</dbReference>
<feature type="signal peptide" evidence="2">
    <location>
        <begin position="1"/>
        <end position="23"/>
    </location>
</feature>
<proteinExistence type="predicted"/>
<name>F4L1I5_HALH1</name>
<feature type="active site" description="Charge relay system" evidence="1">
    <location>
        <position position="412"/>
    </location>
</feature>
<accession>F4L1I5</accession>
<dbReference type="PANTHER" id="PTHR40111:SF1">
    <property type="entry name" value="CEPHALOSPORIN-C DEACETYLASE"/>
    <property type="match status" value="1"/>
</dbReference>
<evidence type="ECO:0000259" key="3">
    <source>
        <dbReference type="Pfam" id="PF05448"/>
    </source>
</evidence>
<evidence type="ECO:0000313" key="5">
    <source>
        <dbReference type="Proteomes" id="UP000008461"/>
    </source>
</evidence>
<dbReference type="InterPro" id="IPR008391">
    <property type="entry name" value="AXE1_dom"/>
</dbReference>
<reference evidence="4 5" key="1">
    <citation type="journal article" date="2011" name="Stand. Genomic Sci.">
        <title>Complete genome sequence of Haliscomenobacter hydrossis type strain (O).</title>
        <authorList>
            <consortium name="US DOE Joint Genome Institute (JGI-PGF)"/>
            <person name="Daligault H."/>
            <person name="Lapidus A."/>
            <person name="Zeytun A."/>
            <person name="Nolan M."/>
            <person name="Lucas S."/>
            <person name="Del Rio T.G."/>
            <person name="Tice H."/>
            <person name="Cheng J.F."/>
            <person name="Tapia R."/>
            <person name="Han C."/>
            <person name="Goodwin L."/>
            <person name="Pitluck S."/>
            <person name="Liolios K."/>
            <person name="Pagani I."/>
            <person name="Ivanova N."/>
            <person name="Huntemann M."/>
            <person name="Mavromatis K."/>
            <person name="Mikhailova N."/>
            <person name="Pati A."/>
            <person name="Chen A."/>
            <person name="Palaniappan K."/>
            <person name="Land M."/>
            <person name="Hauser L."/>
            <person name="Brambilla E.M."/>
            <person name="Rohde M."/>
            <person name="Verbarg S."/>
            <person name="Goker M."/>
            <person name="Bristow J."/>
            <person name="Eisen J.A."/>
            <person name="Markowitz V."/>
            <person name="Hugenholtz P."/>
            <person name="Kyrpides N.C."/>
            <person name="Klenk H.P."/>
            <person name="Woyke T."/>
        </authorList>
    </citation>
    <scope>NUCLEOTIDE SEQUENCE [LARGE SCALE GENOMIC DNA]</scope>
    <source>
        <strain evidence="5">ATCC 27775 / DSM 1100 / LMG 10767 / O</strain>
    </source>
</reference>
<dbReference type="Pfam" id="PF05448">
    <property type="entry name" value="AXE1"/>
    <property type="match status" value="1"/>
</dbReference>
<dbReference type="AlphaFoldDB" id="F4L1I5"/>
<evidence type="ECO:0000256" key="2">
    <source>
        <dbReference type="SAM" id="SignalP"/>
    </source>
</evidence>
<feature type="chain" id="PRO_5003317413" evidence="2">
    <location>
        <begin position="24"/>
        <end position="432"/>
    </location>
</feature>
<dbReference type="InterPro" id="IPR039069">
    <property type="entry name" value="CE7"/>
</dbReference>
<dbReference type="Gene3D" id="3.40.50.1820">
    <property type="entry name" value="alpha/beta hydrolase"/>
    <property type="match status" value="1"/>
</dbReference>
<reference key="2">
    <citation type="submission" date="2011-04" db="EMBL/GenBank/DDBJ databases">
        <title>Complete sequence of chromosome of Haliscomenobacter hydrossis DSM 1100.</title>
        <authorList>
            <consortium name="US DOE Joint Genome Institute (JGI-PGF)"/>
            <person name="Lucas S."/>
            <person name="Han J."/>
            <person name="Lapidus A."/>
            <person name="Bruce D."/>
            <person name="Goodwin L."/>
            <person name="Pitluck S."/>
            <person name="Peters L."/>
            <person name="Kyrpides N."/>
            <person name="Mavromatis K."/>
            <person name="Ivanova N."/>
            <person name="Ovchinnikova G."/>
            <person name="Pagani I."/>
            <person name="Daligault H."/>
            <person name="Detter J.C."/>
            <person name="Han C."/>
            <person name="Land M."/>
            <person name="Hauser L."/>
            <person name="Markowitz V."/>
            <person name="Cheng J.-F."/>
            <person name="Hugenholtz P."/>
            <person name="Woyke T."/>
            <person name="Wu D."/>
            <person name="Verbarg S."/>
            <person name="Frueling A."/>
            <person name="Brambilla E."/>
            <person name="Klenk H.-P."/>
            <person name="Eisen J.A."/>
        </authorList>
    </citation>
    <scope>NUCLEOTIDE SEQUENCE</scope>
    <source>
        <strain>DSM 1100</strain>
    </source>
</reference>
<dbReference type="EC" id="3.1.1.41" evidence="4"/>
<protein>
    <submittedName>
        <fullName evidence="4">Cephalosporin-C deacetylase</fullName>
        <ecNumber evidence="4">3.1.1.41</ecNumber>
    </submittedName>
</protein>
<dbReference type="HOGENOM" id="CLU_050843_0_0_10"/>
<gene>
    <name evidence="4" type="ordered locus">Halhy_0620</name>
</gene>
<feature type="active site" description="Charge relay system" evidence="1">
    <location>
        <position position="383"/>
    </location>
</feature>
<dbReference type="STRING" id="760192.Halhy_0620"/>
<organism evidence="4 5">
    <name type="scientific">Haliscomenobacter hydrossis (strain ATCC 27775 / DSM 1100 / LMG 10767 / O)</name>
    <dbReference type="NCBI Taxonomy" id="760192"/>
    <lineage>
        <taxon>Bacteria</taxon>
        <taxon>Pseudomonadati</taxon>
        <taxon>Bacteroidota</taxon>
        <taxon>Saprospiria</taxon>
        <taxon>Saprospirales</taxon>
        <taxon>Haliscomenobacteraceae</taxon>
        <taxon>Haliscomenobacter</taxon>
    </lineage>
</organism>
<dbReference type="PANTHER" id="PTHR40111">
    <property type="entry name" value="CEPHALOSPORIN-C DEACETYLASE"/>
    <property type="match status" value="1"/>
</dbReference>